<dbReference type="Gene3D" id="3.40.630.30">
    <property type="match status" value="1"/>
</dbReference>
<dbReference type="OrthoDB" id="4700839at2"/>
<dbReference type="EMBL" id="CP001874">
    <property type="protein sequence ID" value="ADG88642.1"/>
    <property type="molecule type" value="Genomic_DNA"/>
</dbReference>
<evidence type="ECO:0000313" key="2">
    <source>
        <dbReference type="EMBL" id="ADG88642.1"/>
    </source>
</evidence>
<dbReference type="Proteomes" id="UP000006640">
    <property type="component" value="Chromosome"/>
</dbReference>
<evidence type="ECO:0000259" key="1">
    <source>
        <dbReference type="Pfam" id="PF13480"/>
    </source>
</evidence>
<sequence length="360" mass="39920">MQVSVIRPHELGPGEIAEWRAMQQAQPRLASPFLAPEFTIAAGEVLPNAYVAVIHGEGGRIIGFFPFERHRFGVGKPIAGWVTFAQGIVHAPGAEIDPDALLKGAGLDVWEFGFLVGGQPFARYASTVAESVLLDLTGGYDAYLARVKANSPRTIKTAMTRMRKLAREVGELRVELHSPDPADLRLLMRWKSAQYRRIGRQDRFARRWVAQLVERMHATQAPGCSGTLTMLWAGETPVAGHIGLRTPELLAGWFPAYDAAYAKYSPGLLQHLLMAKAAAEHGIRLMDWSVSQGDDYKQRLRTGGHMVAAGCAWRGSPRAAAHRLLTTPVGRLRRLALETPWAYRLIDRVMRRYGELRTRA</sequence>
<protein>
    <submittedName>
        <fullName evidence="2">Polysaccharide biosynthesis protein CelD</fullName>
    </submittedName>
</protein>
<reference evidence="2 3" key="1">
    <citation type="submission" date="2010-01" db="EMBL/GenBank/DDBJ databases">
        <title>The complete genome of Thermobispora bispora DSM 43833.</title>
        <authorList>
            <consortium name="US DOE Joint Genome Institute (JGI-PGF)"/>
            <person name="Lucas S."/>
            <person name="Copeland A."/>
            <person name="Lapidus A."/>
            <person name="Glavina del Rio T."/>
            <person name="Dalin E."/>
            <person name="Tice H."/>
            <person name="Bruce D."/>
            <person name="Goodwin L."/>
            <person name="Pitluck S."/>
            <person name="Kyrpides N."/>
            <person name="Mavromatis K."/>
            <person name="Ivanova N."/>
            <person name="Mikhailova N."/>
            <person name="Chertkov O."/>
            <person name="Brettin T."/>
            <person name="Detter J.C."/>
            <person name="Han C."/>
            <person name="Larimer F."/>
            <person name="Land M."/>
            <person name="Hauser L."/>
            <person name="Markowitz V."/>
            <person name="Cheng J.-F."/>
            <person name="Hugenholtz P."/>
            <person name="Woyke T."/>
            <person name="Wu D."/>
            <person name="Jando M."/>
            <person name="Schneider S."/>
            <person name="Klenk H.-P."/>
            <person name="Eisen J.A."/>
        </authorList>
    </citation>
    <scope>NUCLEOTIDE SEQUENCE [LARGE SCALE GENOMIC DNA]</scope>
    <source>
        <strain evidence="3">ATCC 19993 / DSM 43833 / CBS 139.67 / JCM 10125 / KCTC 9307 / NBRC 14880 / R51</strain>
    </source>
</reference>
<dbReference type="InterPro" id="IPR016181">
    <property type="entry name" value="Acyl_CoA_acyltransferase"/>
</dbReference>
<dbReference type="eggNOG" id="COG5653">
    <property type="taxonomic scope" value="Bacteria"/>
</dbReference>
<dbReference type="KEGG" id="tbi:Tbis_1930"/>
<feature type="domain" description="BioF2-like acetyltransferase" evidence="1">
    <location>
        <begin position="159"/>
        <end position="297"/>
    </location>
</feature>
<dbReference type="RefSeq" id="WP_013132175.1">
    <property type="nucleotide sequence ID" value="NC_014165.1"/>
</dbReference>
<dbReference type="InterPro" id="IPR038740">
    <property type="entry name" value="BioF2-like_GNAT_dom"/>
</dbReference>
<name>D6Y1N6_THEBD</name>
<gene>
    <name evidence="2" type="ordered locus">Tbis_1930</name>
</gene>
<dbReference type="HOGENOM" id="CLU_058581_0_0_11"/>
<dbReference type="STRING" id="469371.Tbis_1930"/>
<dbReference type="Pfam" id="PF13480">
    <property type="entry name" value="Acetyltransf_6"/>
    <property type="match status" value="1"/>
</dbReference>
<dbReference type="SUPFAM" id="SSF55729">
    <property type="entry name" value="Acyl-CoA N-acyltransferases (Nat)"/>
    <property type="match status" value="1"/>
</dbReference>
<accession>D6Y1N6</accession>
<proteinExistence type="predicted"/>
<organism evidence="2 3">
    <name type="scientific">Thermobispora bispora (strain ATCC 19993 / DSM 43833 / CBS 139.67 / JCM 10125 / KCTC 9307 / NBRC 14880 / R51)</name>
    <dbReference type="NCBI Taxonomy" id="469371"/>
    <lineage>
        <taxon>Bacteria</taxon>
        <taxon>Bacillati</taxon>
        <taxon>Actinomycetota</taxon>
        <taxon>Actinomycetes</taxon>
        <taxon>Streptosporangiales</taxon>
        <taxon>Streptosporangiaceae</taxon>
        <taxon>Thermobispora</taxon>
    </lineage>
</organism>
<keyword evidence="3" id="KW-1185">Reference proteome</keyword>
<dbReference type="AlphaFoldDB" id="D6Y1N6"/>
<evidence type="ECO:0000313" key="3">
    <source>
        <dbReference type="Proteomes" id="UP000006640"/>
    </source>
</evidence>